<dbReference type="GO" id="GO:0000902">
    <property type="term" value="P:cell morphogenesis"/>
    <property type="evidence" value="ECO:0007669"/>
    <property type="project" value="UniProtKB-UniRule"/>
</dbReference>
<feature type="binding site" evidence="18">
    <location>
        <position position="228"/>
    </location>
    <ligand>
        <name>Mg(2+)</name>
        <dbReference type="ChEBI" id="CHEBI:18420"/>
    </ligand>
</feature>
<dbReference type="GO" id="GO:0003977">
    <property type="term" value="F:UDP-N-acetylglucosamine diphosphorylase activity"/>
    <property type="evidence" value="ECO:0007669"/>
    <property type="project" value="UniProtKB-UniRule"/>
</dbReference>
<feature type="binding site" evidence="18">
    <location>
        <position position="155"/>
    </location>
    <ligand>
        <name>UDP-N-acetyl-alpha-D-glucosamine</name>
        <dbReference type="ChEBI" id="CHEBI:57705"/>
    </ligand>
</feature>
<feature type="active site" description="Proton acceptor" evidence="18">
    <location>
        <position position="364"/>
    </location>
</feature>
<evidence type="ECO:0000256" key="12">
    <source>
        <dbReference type="ARBA" id="ARBA00023268"/>
    </source>
</evidence>
<dbReference type="GO" id="GO:0016020">
    <property type="term" value="C:membrane"/>
    <property type="evidence" value="ECO:0007669"/>
    <property type="project" value="GOC"/>
</dbReference>
<feature type="binding site" evidence="18">
    <location>
        <begin position="78"/>
        <end position="79"/>
    </location>
    <ligand>
        <name>UDP-N-acetyl-alpha-D-glucosamine</name>
        <dbReference type="ChEBI" id="CHEBI:57705"/>
    </ligand>
</feature>
<dbReference type="GO" id="GO:0009245">
    <property type="term" value="P:lipid A biosynthetic process"/>
    <property type="evidence" value="ECO:0007669"/>
    <property type="project" value="UniProtKB-UniRule"/>
</dbReference>
<evidence type="ECO:0000256" key="10">
    <source>
        <dbReference type="ARBA" id="ARBA00022960"/>
    </source>
</evidence>
<feature type="binding site" evidence="18">
    <location>
        <position position="334"/>
    </location>
    <ligand>
        <name>UDP-N-acetyl-alpha-D-glucosamine</name>
        <dbReference type="ChEBI" id="CHEBI:57705"/>
    </ligand>
</feature>
<dbReference type="GO" id="GO:0000287">
    <property type="term" value="F:magnesium ion binding"/>
    <property type="evidence" value="ECO:0007669"/>
    <property type="project" value="UniProtKB-UniRule"/>
</dbReference>
<accession>A0A285ILZ8</accession>
<dbReference type="AlphaFoldDB" id="A0A285ILZ8"/>
<evidence type="ECO:0000256" key="14">
    <source>
        <dbReference type="ARBA" id="ARBA00023316"/>
    </source>
</evidence>
<keyword evidence="14 18" id="KW-0961">Cell wall biogenesis/degradation</keyword>
<dbReference type="UniPathway" id="UPA00973"/>
<keyword evidence="10 18" id="KW-0133">Cell shape</keyword>
<keyword evidence="9 18" id="KW-0460">Magnesium</keyword>
<dbReference type="GO" id="GO:0019134">
    <property type="term" value="F:glucosamine-1-phosphate N-acetyltransferase activity"/>
    <property type="evidence" value="ECO:0007669"/>
    <property type="project" value="UniProtKB-UniRule"/>
</dbReference>
<dbReference type="GO" id="GO:0005737">
    <property type="term" value="C:cytoplasm"/>
    <property type="evidence" value="ECO:0007669"/>
    <property type="project" value="UniProtKB-SubCell"/>
</dbReference>
<evidence type="ECO:0000256" key="18">
    <source>
        <dbReference type="HAMAP-Rule" id="MF_01631"/>
    </source>
</evidence>
<sequence>MALNVVILAAGKGTRMKSDLPKVLHKVAERPMVQHVIDTARALGAEKPQLVYGYGADALQAAMADQPLHWVLQAEQLGTGHAVAQAVPNIADDETVLVLYGDVPLTRLETLQQLLAAKPADGLAILTVNLANPTGYGRIMRAGENNSGNVVGIVEQKDATPEQLLINEVNSGIMALPGKQLKSWLGKLSNSNAQGEYYLTDVIAMAHSEGVEIATAQPQDAMEVEGANNRVQLAALERAYQQRKATELMLAGANLRDPARLDVRGTVDVGNDVLIDINVIFEGKVVLGKGVTIGANCILKDCTIGDNTEIKPNSMIEKATVGSDCSVGPYARLRPDSVMLDDSHVGNFVEMKKTTLGQGSKANHLTYLGDAVIGSKVNVGAGTITCNYDGANKFVTTIKDGAFIGSNSSLVAPVTVGVNATVGAGSVLTRDAADGELVVARAKPRHIAGWQRPVKIKK</sequence>
<evidence type="ECO:0000256" key="7">
    <source>
        <dbReference type="ARBA" id="ARBA00022723"/>
    </source>
</evidence>
<comment type="catalytic activity">
    <reaction evidence="15 18">
        <text>alpha-D-glucosamine 1-phosphate + acetyl-CoA = N-acetyl-alpha-D-glucosamine 1-phosphate + CoA + H(+)</text>
        <dbReference type="Rhea" id="RHEA:13725"/>
        <dbReference type="ChEBI" id="CHEBI:15378"/>
        <dbReference type="ChEBI" id="CHEBI:57287"/>
        <dbReference type="ChEBI" id="CHEBI:57288"/>
        <dbReference type="ChEBI" id="CHEBI:57776"/>
        <dbReference type="ChEBI" id="CHEBI:58516"/>
        <dbReference type="EC" id="2.3.1.157"/>
    </reaction>
</comment>
<evidence type="ECO:0000256" key="17">
    <source>
        <dbReference type="ARBA" id="ARBA00049628"/>
    </source>
</evidence>
<keyword evidence="7 18" id="KW-0479">Metal-binding</keyword>
<keyword evidence="13 18" id="KW-0012">Acyltransferase</keyword>
<dbReference type="PANTHER" id="PTHR43584">
    <property type="entry name" value="NUCLEOTIDYL TRANSFERASE"/>
    <property type="match status" value="1"/>
</dbReference>
<feature type="binding site" evidence="18">
    <location>
        <position position="73"/>
    </location>
    <ligand>
        <name>UDP-N-acetyl-alpha-D-glucosamine</name>
        <dbReference type="ChEBI" id="CHEBI:57705"/>
    </ligand>
</feature>
<proteinExistence type="inferred from homology"/>
<feature type="region of interest" description="N-acetyltransferase" evidence="18">
    <location>
        <begin position="252"/>
        <end position="458"/>
    </location>
</feature>
<evidence type="ECO:0000256" key="8">
    <source>
        <dbReference type="ARBA" id="ARBA00022737"/>
    </source>
</evidence>
<dbReference type="Proteomes" id="UP000219353">
    <property type="component" value="Unassembled WGS sequence"/>
</dbReference>
<feature type="binding site" evidence="18">
    <location>
        <position position="137"/>
    </location>
    <ligand>
        <name>UDP-N-acetyl-alpha-D-glucosamine</name>
        <dbReference type="ChEBI" id="CHEBI:57705"/>
    </ligand>
</feature>
<gene>
    <name evidence="18" type="primary">glmU</name>
    <name evidence="21" type="ORF">SAMN06297280_1216</name>
</gene>
<dbReference type="InterPro" id="IPR011004">
    <property type="entry name" value="Trimer_LpxA-like_sf"/>
</dbReference>
<evidence type="ECO:0000256" key="16">
    <source>
        <dbReference type="ARBA" id="ARBA00048493"/>
    </source>
</evidence>
<keyword evidence="11 18" id="KW-0573">Peptidoglycan synthesis</keyword>
<dbReference type="EC" id="2.7.7.23" evidence="18"/>
<dbReference type="GO" id="GO:0008360">
    <property type="term" value="P:regulation of cell shape"/>
    <property type="evidence" value="ECO:0007669"/>
    <property type="project" value="UniProtKB-KW"/>
</dbReference>
<comment type="pathway">
    <text evidence="18">Nucleotide-sugar biosynthesis; UDP-N-acetyl-alpha-D-glucosamine biosynthesis; N-acetyl-alpha-D-glucosamine 1-phosphate from alpha-D-glucosamine 6-phosphate (route II): step 2/2.</text>
</comment>
<keyword evidence="22" id="KW-1185">Reference proteome</keyword>
<evidence type="ECO:0000256" key="3">
    <source>
        <dbReference type="ARBA" id="ARBA00007947"/>
    </source>
</evidence>
<dbReference type="EMBL" id="OBEB01000002">
    <property type="protein sequence ID" value="SNY49002.1"/>
    <property type="molecule type" value="Genomic_DNA"/>
</dbReference>
<reference evidence="22" key="1">
    <citation type="submission" date="2017-09" db="EMBL/GenBank/DDBJ databases">
        <authorList>
            <person name="Varghese N."/>
            <person name="Submissions S."/>
        </authorList>
    </citation>
    <scope>NUCLEOTIDE SEQUENCE [LARGE SCALE GENOMIC DNA]</scope>
    <source>
        <strain evidence="22">CGMCC 1.12461</strain>
    </source>
</reference>
<comment type="similarity">
    <text evidence="2 18">In the C-terminal section; belongs to the transferase hexapeptide repeat family.</text>
</comment>
<keyword evidence="6 18" id="KW-0548">Nucleotidyltransferase</keyword>
<keyword evidence="5 18" id="KW-0808">Transferase</keyword>
<feature type="domain" description="Mannose-1-phosphate guanyltransferase C-terminal" evidence="20">
    <location>
        <begin position="264"/>
        <end position="346"/>
    </location>
</feature>
<evidence type="ECO:0000256" key="4">
    <source>
        <dbReference type="ARBA" id="ARBA00022490"/>
    </source>
</evidence>
<dbReference type="InterPro" id="IPR005882">
    <property type="entry name" value="Bifunctional_GlmU"/>
</dbReference>
<comment type="catalytic activity">
    <reaction evidence="16 18">
        <text>N-acetyl-alpha-D-glucosamine 1-phosphate + UTP + H(+) = UDP-N-acetyl-alpha-D-glucosamine + diphosphate</text>
        <dbReference type="Rhea" id="RHEA:13509"/>
        <dbReference type="ChEBI" id="CHEBI:15378"/>
        <dbReference type="ChEBI" id="CHEBI:33019"/>
        <dbReference type="ChEBI" id="CHEBI:46398"/>
        <dbReference type="ChEBI" id="CHEBI:57705"/>
        <dbReference type="ChEBI" id="CHEBI:57776"/>
        <dbReference type="EC" id="2.7.7.23"/>
    </reaction>
</comment>
<feature type="binding site" evidence="18">
    <location>
        <position position="22"/>
    </location>
    <ligand>
        <name>UDP-N-acetyl-alpha-D-glucosamine</name>
        <dbReference type="ChEBI" id="CHEBI:57705"/>
    </ligand>
</feature>
<keyword evidence="8 18" id="KW-0677">Repeat</keyword>
<comment type="pathway">
    <text evidence="18">Nucleotide-sugar biosynthesis; UDP-N-acetyl-alpha-D-glucosamine biosynthesis; UDP-N-acetyl-alpha-D-glucosamine from N-acetyl-alpha-D-glucosamine 1-phosphate: step 1/1.</text>
</comment>
<evidence type="ECO:0000256" key="15">
    <source>
        <dbReference type="ARBA" id="ARBA00048247"/>
    </source>
</evidence>
<dbReference type="HAMAP" id="MF_01631">
    <property type="entry name" value="GlmU"/>
    <property type="match status" value="1"/>
</dbReference>
<comment type="function">
    <text evidence="17 18">Catalyzes the last two sequential reactions in the de novo biosynthetic pathway for UDP-N-acetylglucosamine (UDP-GlcNAc). The C-terminal domain catalyzes the transfer of acetyl group from acetyl coenzyme A to glucosamine-1-phosphate (GlcN-1-P) to produce N-acetylglucosamine-1-phosphate (GlcNAc-1-P), which is converted into UDP-GlcNAc by the transfer of uridine 5-monophosphate (from uridine 5-triphosphate), a reaction catalyzed by the N-terminal domain.</text>
</comment>
<dbReference type="RefSeq" id="WP_097110511.1">
    <property type="nucleotide sequence ID" value="NZ_OBEB01000002.1"/>
</dbReference>
<feature type="binding site" evidence="18">
    <location>
        <position position="424"/>
    </location>
    <ligand>
        <name>acetyl-CoA</name>
        <dbReference type="ChEBI" id="CHEBI:57288"/>
    </ligand>
</feature>
<dbReference type="InterPro" id="IPR050065">
    <property type="entry name" value="GlmU-like"/>
</dbReference>
<dbReference type="InterPro" id="IPR025877">
    <property type="entry name" value="MobA-like_NTP_Trfase"/>
</dbReference>
<organism evidence="21 22">
    <name type="scientific">Arsukibacterium tuosuense</name>
    <dbReference type="NCBI Taxonomy" id="1323745"/>
    <lineage>
        <taxon>Bacteria</taxon>
        <taxon>Pseudomonadati</taxon>
        <taxon>Pseudomonadota</taxon>
        <taxon>Gammaproteobacteria</taxon>
        <taxon>Chromatiales</taxon>
        <taxon>Chromatiaceae</taxon>
        <taxon>Arsukibacterium</taxon>
    </lineage>
</organism>
<feature type="region of interest" description="Pyrophosphorylase" evidence="18">
    <location>
        <begin position="1"/>
        <end position="230"/>
    </location>
</feature>
<evidence type="ECO:0000256" key="1">
    <source>
        <dbReference type="ARBA" id="ARBA00004496"/>
    </source>
</evidence>
<dbReference type="CDD" id="cd02540">
    <property type="entry name" value="GT2_GlmU_N_bac"/>
    <property type="match status" value="1"/>
</dbReference>
<feature type="binding site" evidence="18">
    <location>
        <begin position="387"/>
        <end position="388"/>
    </location>
    <ligand>
        <name>acetyl-CoA</name>
        <dbReference type="ChEBI" id="CHEBI:57288"/>
    </ligand>
</feature>
<dbReference type="Gene3D" id="3.90.550.10">
    <property type="entry name" value="Spore Coat Polysaccharide Biosynthesis Protein SpsA, Chain A"/>
    <property type="match status" value="1"/>
</dbReference>
<dbReference type="OrthoDB" id="9775031at2"/>
<feature type="binding site" evidence="18">
    <location>
        <position position="406"/>
    </location>
    <ligand>
        <name>acetyl-CoA</name>
        <dbReference type="ChEBI" id="CHEBI:57288"/>
    </ligand>
</feature>
<comment type="pathway">
    <text evidence="18">Bacterial outer membrane biogenesis; LPS lipid A biosynthesis.</text>
</comment>
<comment type="similarity">
    <text evidence="3 18">In the N-terminal section; belongs to the N-acetylglucosamine-1-phosphate uridyltransferase family.</text>
</comment>
<dbReference type="NCBIfam" id="TIGR01173">
    <property type="entry name" value="glmU"/>
    <property type="match status" value="1"/>
</dbReference>
<dbReference type="GO" id="GO:0009252">
    <property type="term" value="P:peptidoglycan biosynthetic process"/>
    <property type="evidence" value="ECO:0007669"/>
    <property type="project" value="UniProtKB-UniRule"/>
</dbReference>
<protein>
    <recommendedName>
        <fullName evidence="18">Bifunctional protein GlmU</fullName>
    </recommendedName>
    <domain>
        <recommendedName>
            <fullName evidence="18">UDP-N-acetylglucosamine pyrophosphorylase</fullName>
            <ecNumber evidence="18">2.7.7.23</ecNumber>
        </recommendedName>
        <alternativeName>
            <fullName evidence="18">N-acetylglucosamine-1-phosphate uridyltransferase</fullName>
        </alternativeName>
    </domain>
    <domain>
        <recommendedName>
            <fullName evidence="18">Glucosamine-1-phosphate N-acetyltransferase</fullName>
            <ecNumber evidence="18">2.3.1.157</ecNumber>
        </recommendedName>
    </domain>
</protein>
<feature type="region of interest" description="Linker" evidence="18">
    <location>
        <begin position="231"/>
        <end position="251"/>
    </location>
</feature>
<dbReference type="InterPro" id="IPR029044">
    <property type="entry name" value="Nucleotide-diphossugar_trans"/>
</dbReference>
<keyword evidence="4 18" id="KW-0963">Cytoplasm</keyword>
<comment type="subunit">
    <text evidence="18">Homotrimer.</text>
</comment>
<feature type="binding site" evidence="18">
    <location>
        <position position="378"/>
    </location>
    <ligand>
        <name>UDP-N-acetyl-alpha-D-glucosamine</name>
        <dbReference type="ChEBI" id="CHEBI:57705"/>
    </ligand>
</feature>
<evidence type="ECO:0000259" key="20">
    <source>
        <dbReference type="Pfam" id="PF25087"/>
    </source>
</evidence>
<dbReference type="PANTHER" id="PTHR43584:SF3">
    <property type="entry name" value="BIFUNCTIONAL PROTEIN GLMU"/>
    <property type="match status" value="1"/>
</dbReference>
<feature type="binding site" evidence="18">
    <location>
        <position position="102"/>
    </location>
    <ligand>
        <name>Mg(2+)</name>
        <dbReference type="ChEBI" id="CHEBI:18420"/>
    </ligand>
</feature>
<evidence type="ECO:0000313" key="22">
    <source>
        <dbReference type="Proteomes" id="UP000219353"/>
    </source>
</evidence>
<feature type="binding site" evidence="18">
    <location>
        <position position="228"/>
    </location>
    <ligand>
        <name>UDP-N-acetyl-alpha-D-glucosamine</name>
        <dbReference type="ChEBI" id="CHEBI:57705"/>
    </ligand>
</feature>
<dbReference type="InterPro" id="IPR001451">
    <property type="entry name" value="Hexapep"/>
</dbReference>
<dbReference type="CDD" id="cd03353">
    <property type="entry name" value="LbH_GlmU_C"/>
    <property type="match status" value="1"/>
</dbReference>
<dbReference type="Pfam" id="PF12804">
    <property type="entry name" value="NTP_transf_3"/>
    <property type="match status" value="1"/>
</dbReference>
<evidence type="ECO:0000256" key="6">
    <source>
        <dbReference type="ARBA" id="ARBA00022695"/>
    </source>
</evidence>
<evidence type="ECO:0000256" key="9">
    <source>
        <dbReference type="ARBA" id="ARBA00022842"/>
    </source>
</evidence>
<feature type="binding site" evidence="18">
    <location>
        <position position="170"/>
    </location>
    <ligand>
        <name>UDP-N-acetyl-alpha-D-glucosamine</name>
        <dbReference type="ChEBI" id="CHEBI:57705"/>
    </ligand>
</feature>
<comment type="cofactor">
    <cofactor evidence="18">
        <name>Mg(2+)</name>
        <dbReference type="ChEBI" id="CHEBI:18420"/>
    </cofactor>
    <text evidence="18">Binds 1 Mg(2+) ion per subunit.</text>
</comment>
<dbReference type="Pfam" id="PF14602">
    <property type="entry name" value="Hexapep_2"/>
    <property type="match status" value="1"/>
</dbReference>
<comment type="subcellular location">
    <subcellularLocation>
        <location evidence="1 18">Cytoplasm</location>
    </subcellularLocation>
</comment>
<evidence type="ECO:0000259" key="19">
    <source>
        <dbReference type="Pfam" id="PF12804"/>
    </source>
</evidence>
<dbReference type="GO" id="GO:0071555">
    <property type="term" value="P:cell wall organization"/>
    <property type="evidence" value="ECO:0007669"/>
    <property type="project" value="UniProtKB-KW"/>
</dbReference>
<evidence type="ECO:0000256" key="11">
    <source>
        <dbReference type="ARBA" id="ARBA00022984"/>
    </source>
</evidence>
<evidence type="ECO:0000256" key="2">
    <source>
        <dbReference type="ARBA" id="ARBA00007707"/>
    </source>
</evidence>
<dbReference type="UniPathway" id="UPA00113">
    <property type="reaction ID" value="UER00532"/>
</dbReference>
<feature type="domain" description="MobA-like NTP transferase" evidence="19">
    <location>
        <begin position="5"/>
        <end position="122"/>
    </location>
</feature>
<dbReference type="SUPFAM" id="SSF51161">
    <property type="entry name" value="Trimeric LpxA-like enzymes"/>
    <property type="match status" value="1"/>
</dbReference>
<feature type="binding site" evidence="18">
    <location>
        <position position="381"/>
    </location>
    <ligand>
        <name>acetyl-CoA</name>
        <dbReference type="ChEBI" id="CHEBI:57288"/>
    </ligand>
</feature>
<dbReference type="InterPro" id="IPR056729">
    <property type="entry name" value="GMPPB_C"/>
</dbReference>
<feature type="binding site" evidence="18">
    <location>
        <position position="367"/>
    </location>
    <ligand>
        <name>UDP-N-acetyl-alpha-D-glucosamine</name>
        <dbReference type="ChEBI" id="CHEBI:57705"/>
    </ligand>
</feature>
<dbReference type="SUPFAM" id="SSF53448">
    <property type="entry name" value="Nucleotide-diphospho-sugar transferases"/>
    <property type="match status" value="1"/>
</dbReference>
<keyword evidence="12 18" id="KW-0511">Multifunctional enzyme</keyword>
<evidence type="ECO:0000313" key="21">
    <source>
        <dbReference type="EMBL" id="SNY49002.1"/>
    </source>
</evidence>
<name>A0A285ILZ8_9GAMM</name>
<feature type="binding site" evidence="18">
    <location>
        <position position="352"/>
    </location>
    <ligand>
        <name>UDP-N-acetyl-alpha-D-glucosamine</name>
        <dbReference type="ChEBI" id="CHEBI:57705"/>
    </ligand>
</feature>
<feature type="binding site" evidence="18">
    <location>
        <begin position="100"/>
        <end position="102"/>
    </location>
    <ligand>
        <name>UDP-N-acetyl-alpha-D-glucosamine</name>
        <dbReference type="ChEBI" id="CHEBI:57705"/>
    </ligand>
</feature>
<feature type="binding site" evidence="18">
    <location>
        <begin position="8"/>
        <end position="11"/>
    </location>
    <ligand>
        <name>UDP-N-acetyl-alpha-D-glucosamine</name>
        <dbReference type="ChEBI" id="CHEBI:57705"/>
    </ligand>
</feature>
<dbReference type="Pfam" id="PF25087">
    <property type="entry name" value="GMPPB_C"/>
    <property type="match status" value="1"/>
</dbReference>
<dbReference type="GO" id="GO:0006048">
    <property type="term" value="P:UDP-N-acetylglucosamine biosynthetic process"/>
    <property type="evidence" value="ECO:0007669"/>
    <property type="project" value="UniProtKB-UniPathway"/>
</dbReference>
<dbReference type="InterPro" id="IPR038009">
    <property type="entry name" value="GlmU_C_LbH"/>
</dbReference>
<evidence type="ECO:0000256" key="5">
    <source>
        <dbReference type="ARBA" id="ARBA00022679"/>
    </source>
</evidence>
<dbReference type="EC" id="2.3.1.157" evidence="18"/>
<feature type="binding site" evidence="18">
    <location>
        <position position="441"/>
    </location>
    <ligand>
        <name>acetyl-CoA</name>
        <dbReference type="ChEBI" id="CHEBI:57288"/>
    </ligand>
</feature>
<evidence type="ECO:0000256" key="13">
    <source>
        <dbReference type="ARBA" id="ARBA00023315"/>
    </source>
</evidence>
<dbReference type="Gene3D" id="2.160.10.10">
    <property type="entry name" value="Hexapeptide repeat proteins"/>
    <property type="match status" value="1"/>
</dbReference>